<proteinExistence type="inferred from homology"/>
<sequence>MGNLKSDNPAVIEMCSKRLCFPTQGGERNHILGRVPGVESPGLHGGVFHFFVRTFVTEKRSSMGIPGFYRWVTSQFPDAAVKLPSLDANIAADPYNTSEHCCDYLYLDMNGIIHNSTYQTDNVLPPSYEAAGARVWEYMDKLVSSCQPSRCLYIALDGVAPRAKMNQQRQRRYTASKQTKDEHQTEARLKKTYLKNNQSSSEGRSDDGALKDYVDEAKKSPFYQFDSNQITPGTPFMEIVSAWVHQYAIQHTQQPQGFWNNVDIIVSDSSISSVPGEGEHKLVDFVRQNQKRDSEEGAAIRRHVFYGPDADLMMLGMAVHQNNFWVLRENTIAEPCPLCGRSGHSFQNCKGSQKQKKRDDHDHPSNTTVHLFNIPKNTNERDLRDYFGTCGDIKEVRLIHDHNTFQTKNYCFVEFQTHEAAVAAVQLNTRLFKNHILHVRFAKMSTEEKFEINDDKLAQFQSVTGMDSETSTAFLLEAKGDLQLAIMNFFDPSAGAEEAVVQSQLLKIAGVIIMSFSSLTPTDMEMKENEGREEDKSSGKSTRLQLIDIDKLMLHIKERMVPDGSAEPSGGFEITDNFLLLAVLGGNDFLPPIEMVSIKEGDLNWLVSNHKNWYSTSSGGLIDGEGAVLWNRFASYIETLLDKEHHKMAYKYRKVKIPKGEPNRKATQEAVVNDLTNTMREGEEIEEKKENEKEEEKQVEDPYQHWRDNYYRSVFGVVAEKPDFITELVAAYVETVQWVVLYYRKGIPSWSWYYPYHFPPLLYDIHAYLSSHGDLTTSCRVDLQERLGAPFLPFQQLMAVLPPNSIRLALPPSFHSLIEEGSSVGEFYPSQWKTIHRGAYRKFSVADLPFIEEKRFLSAVRPVEEGLSSEEAARNRNVSVHAVYSPQKK</sequence>
<feature type="region of interest" description="Disordered" evidence="6">
    <location>
        <begin position="165"/>
        <end position="209"/>
    </location>
</feature>
<feature type="domain" description="RRM" evidence="7">
    <location>
        <begin position="367"/>
        <end position="444"/>
    </location>
</feature>
<dbReference type="GO" id="GO:0000956">
    <property type="term" value="P:nuclear-transcribed mRNA catabolic process"/>
    <property type="evidence" value="ECO:0007669"/>
    <property type="project" value="TreeGrafter"/>
</dbReference>
<keyword evidence="5" id="KW-0694">RNA-binding</keyword>
<feature type="region of interest" description="Disordered" evidence="6">
    <location>
        <begin position="523"/>
        <end position="542"/>
    </location>
</feature>
<dbReference type="CDD" id="cd18673">
    <property type="entry name" value="PIN_XRN1-2-like"/>
    <property type="match status" value="1"/>
</dbReference>
<dbReference type="GO" id="GO:0005634">
    <property type="term" value="C:nucleus"/>
    <property type="evidence" value="ECO:0007669"/>
    <property type="project" value="TreeGrafter"/>
</dbReference>
<dbReference type="Gene3D" id="3.40.50.12390">
    <property type="match status" value="1"/>
</dbReference>
<evidence type="ECO:0000256" key="2">
    <source>
        <dbReference type="ARBA" id="ARBA00022801"/>
    </source>
</evidence>
<dbReference type="InterPro" id="IPR027073">
    <property type="entry name" value="5_3_exoribonuclease"/>
</dbReference>
<dbReference type="InterPro" id="IPR041412">
    <property type="entry name" value="Xrn1_helical"/>
</dbReference>
<dbReference type="InterPro" id="IPR035979">
    <property type="entry name" value="RBD_domain_sf"/>
</dbReference>
<dbReference type="GO" id="GO:0003723">
    <property type="term" value="F:RNA binding"/>
    <property type="evidence" value="ECO:0007669"/>
    <property type="project" value="UniProtKB-UniRule"/>
</dbReference>
<feature type="region of interest" description="Disordered" evidence="6">
    <location>
        <begin position="680"/>
        <end position="699"/>
    </location>
</feature>
<dbReference type="EMBL" id="MDYQ01000155">
    <property type="protein sequence ID" value="PRP80266.1"/>
    <property type="molecule type" value="Genomic_DNA"/>
</dbReference>
<dbReference type="InterPro" id="IPR012677">
    <property type="entry name" value="Nucleotide-bd_a/b_plait_sf"/>
</dbReference>
<name>A0A2P6N8H2_9EUKA</name>
<evidence type="ECO:0000256" key="1">
    <source>
        <dbReference type="ARBA" id="ARBA00022722"/>
    </source>
</evidence>
<evidence type="ECO:0000313" key="9">
    <source>
        <dbReference type="Proteomes" id="UP000241769"/>
    </source>
</evidence>
<dbReference type="Gene3D" id="1.25.40.1050">
    <property type="match status" value="1"/>
</dbReference>
<dbReference type="InParanoid" id="A0A2P6N8H2"/>
<dbReference type="PANTHER" id="PTHR12341">
    <property type="entry name" value="5'-&gt;3' EXORIBONUCLEASE"/>
    <property type="match status" value="1"/>
</dbReference>
<evidence type="ECO:0000259" key="7">
    <source>
        <dbReference type="PROSITE" id="PS50102"/>
    </source>
</evidence>
<comment type="caution">
    <text evidence="8">The sequence shown here is derived from an EMBL/GenBank/DDBJ whole genome shotgun (WGS) entry which is preliminary data.</text>
</comment>
<protein>
    <submittedName>
        <fullName evidence="8">5'-3' exoribonculease</fullName>
    </submittedName>
</protein>
<dbReference type="SMART" id="SM00360">
    <property type="entry name" value="RRM"/>
    <property type="match status" value="1"/>
</dbReference>
<dbReference type="Pfam" id="PF17846">
    <property type="entry name" value="XRN_M"/>
    <property type="match status" value="1"/>
</dbReference>
<keyword evidence="9" id="KW-1185">Reference proteome</keyword>
<organism evidence="8 9">
    <name type="scientific">Planoprotostelium fungivorum</name>
    <dbReference type="NCBI Taxonomy" id="1890364"/>
    <lineage>
        <taxon>Eukaryota</taxon>
        <taxon>Amoebozoa</taxon>
        <taxon>Evosea</taxon>
        <taxon>Variosea</taxon>
        <taxon>Cavosteliida</taxon>
        <taxon>Cavosteliaceae</taxon>
        <taxon>Planoprotostelium</taxon>
    </lineage>
</organism>
<evidence type="ECO:0000256" key="4">
    <source>
        <dbReference type="ARBA" id="ARBA00038299"/>
    </source>
</evidence>
<dbReference type="Gene3D" id="1.10.8.10">
    <property type="entry name" value="DNA helicase RuvA subunit, C-terminal domain"/>
    <property type="match status" value="1"/>
</dbReference>
<keyword evidence="2" id="KW-0378">Hydrolase</keyword>
<dbReference type="OrthoDB" id="372487at2759"/>
<evidence type="ECO:0000256" key="6">
    <source>
        <dbReference type="SAM" id="MobiDB-lite"/>
    </source>
</evidence>
<dbReference type="PROSITE" id="PS50102">
    <property type="entry name" value="RRM"/>
    <property type="match status" value="1"/>
</dbReference>
<dbReference type="CDD" id="cd00590">
    <property type="entry name" value="RRM_SF"/>
    <property type="match status" value="1"/>
</dbReference>
<dbReference type="GO" id="GO:0004534">
    <property type="term" value="F:5'-3' RNA exonuclease activity"/>
    <property type="evidence" value="ECO:0007669"/>
    <property type="project" value="TreeGrafter"/>
</dbReference>
<evidence type="ECO:0000256" key="5">
    <source>
        <dbReference type="PROSITE-ProRule" id="PRU00176"/>
    </source>
</evidence>
<feature type="compositionally biased region" description="Basic and acidic residues" evidence="6">
    <location>
        <begin position="178"/>
        <end position="189"/>
    </location>
</feature>
<dbReference type="STRING" id="1890364.A0A2P6N8H2"/>
<dbReference type="CDD" id="cd14348">
    <property type="entry name" value="UBA_p47"/>
    <property type="match status" value="1"/>
</dbReference>
<dbReference type="InterPro" id="IPR004859">
    <property type="entry name" value="Xrn1_N"/>
</dbReference>
<dbReference type="AlphaFoldDB" id="A0A2P6N8H2"/>
<gene>
    <name evidence="8" type="ORF">PROFUN_12733</name>
</gene>
<dbReference type="Pfam" id="PF00076">
    <property type="entry name" value="RRM_1"/>
    <property type="match status" value="1"/>
</dbReference>
<keyword evidence="3" id="KW-0269">Exonuclease</keyword>
<accession>A0A2P6N8H2</accession>
<feature type="compositionally biased region" description="Basic and acidic residues" evidence="6">
    <location>
        <begin position="524"/>
        <end position="538"/>
    </location>
</feature>
<dbReference type="InterPro" id="IPR000504">
    <property type="entry name" value="RRM_dom"/>
</dbReference>
<dbReference type="Pfam" id="PF03159">
    <property type="entry name" value="XRN_N"/>
    <property type="match status" value="1"/>
</dbReference>
<keyword evidence="1" id="KW-0540">Nuclease</keyword>
<dbReference type="SUPFAM" id="SSF54928">
    <property type="entry name" value="RNA-binding domain, RBD"/>
    <property type="match status" value="1"/>
</dbReference>
<evidence type="ECO:0000313" key="8">
    <source>
        <dbReference type="EMBL" id="PRP80266.1"/>
    </source>
</evidence>
<comment type="similarity">
    <text evidence="4">Belongs to the 5'-3' exonuclease family.</text>
</comment>
<dbReference type="PANTHER" id="PTHR12341:SF7">
    <property type="entry name" value="5'-3' EXORIBONUCLEASE 1"/>
    <property type="match status" value="1"/>
</dbReference>
<reference evidence="8 9" key="1">
    <citation type="journal article" date="2018" name="Genome Biol. Evol.">
        <title>Multiple Roots of Fruiting Body Formation in Amoebozoa.</title>
        <authorList>
            <person name="Hillmann F."/>
            <person name="Forbes G."/>
            <person name="Novohradska S."/>
            <person name="Ferling I."/>
            <person name="Riege K."/>
            <person name="Groth M."/>
            <person name="Westermann M."/>
            <person name="Marz M."/>
            <person name="Spaller T."/>
            <person name="Winckler T."/>
            <person name="Schaap P."/>
            <person name="Glockner G."/>
        </authorList>
    </citation>
    <scope>NUCLEOTIDE SEQUENCE [LARGE SCALE GENOMIC DNA]</scope>
    <source>
        <strain evidence="8 9">Jena</strain>
    </source>
</reference>
<dbReference type="Gene3D" id="3.30.70.330">
    <property type="match status" value="1"/>
</dbReference>
<dbReference type="Proteomes" id="UP000241769">
    <property type="component" value="Unassembled WGS sequence"/>
</dbReference>
<evidence type="ECO:0000256" key="3">
    <source>
        <dbReference type="ARBA" id="ARBA00022839"/>
    </source>
</evidence>
<dbReference type="Pfam" id="PF14555">
    <property type="entry name" value="UBA_4"/>
    <property type="match status" value="1"/>
</dbReference>